<dbReference type="InterPro" id="IPR011098">
    <property type="entry name" value="G5_dom"/>
</dbReference>
<feature type="domain" description="LysM" evidence="5">
    <location>
        <begin position="271"/>
        <end position="316"/>
    </location>
</feature>
<dbReference type="SMART" id="SM00257">
    <property type="entry name" value="LysM"/>
    <property type="match status" value="1"/>
</dbReference>
<evidence type="ECO:0000259" key="5">
    <source>
        <dbReference type="PROSITE" id="PS51782"/>
    </source>
</evidence>
<comment type="caution">
    <text evidence="6">The sequence shown here is derived from an EMBL/GenBank/DDBJ whole genome shotgun (WGS) entry which is preliminary data.</text>
</comment>
<evidence type="ECO:0000256" key="1">
    <source>
        <dbReference type="ARBA" id="ARBA00022729"/>
    </source>
</evidence>
<protein>
    <submittedName>
        <fullName evidence="6">Peptidoglycan DD-metalloendopeptidase family protein</fullName>
    </submittedName>
</protein>
<dbReference type="InterPro" id="IPR011055">
    <property type="entry name" value="Dup_hybrid_motif"/>
</dbReference>
<reference evidence="6" key="1">
    <citation type="submission" date="2020-10" db="EMBL/GenBank/DDBJ databases">
        <authorList>
            <person name="Gilroy R."/>
        </authorList>
    </citation>
    <scope>NUCLEOTIDE SEQUENCE</scope>
    <source>
        <strain evidence="6">E3-2379</strain>
    </source>
</reference>
<proteinExistence type="predicted"/>
<organism evidence="6 7">
    <name type="scientific">Candidatus Scybalomonas excrementavium</name>
    <dbReference type="NCBI Taxonomy" id="2840943"/>
    <lineage>
        <taxon>Bacteria</taxon>
        <taxon>Bacillati</taxon>
        <taxon>Bacillota</taxon>
        <taxon>Clostridia</taxon>
        <taxon>Lachnospirales</taxon>
        <taxon>Lachnospiraceae</taxon>
        <taxon>Lachnospiraceae incertae sedis</taxon>
        <taxon>Candidatus Scybalomonas</taxon>
    </lineage>
</organism>
<dbReference type="Gene3D" id="2.70.70.10">
    <property type="entry name" value="Glucose Permease (Domain IIA)"/>
    <property type="match status" value="1"/>
</dbReference>
<accession>A0A9D9N8E3</accession>
<keyword evidence="2" id="KW-0175">Coiled coil</keyword>
<evidence type="ECO:0000256" key="2">
    <source>
        <dbReference type="SAM" id="Coils"/>
    </source>
</evidence>
<evidence type="ECO:0000313" key="7">
    <source>
        <dbReference type="Proteomes" id="UP000823618"/>
    </source>
</evidence>
<gene>
    <name evidence="6" type="ORF">IAC13_09010</name>
</gene>
<dbReference type="InterPro" id="IPR036779">
    <property type="entry name" value="LysM_dom_sf"/>
</dbReference>
<feature type="coiled-coil region" evidence="2">
    <location>
        <begin position="118"/>
        <end position="185"/>
    </location>
</feature>
<dbReference type="AlphaFoldDB" id="A0A9D9N8E3"/>
<dbReference type="Pfam" id="PF01476">
    <property type="entry name" value="LysM"/>
    <property type="match status" value="1"/>
</dbReference>
<dbReference type="PROSITE" id="PS51782">
    <property type="entry name" value="LYSM"/>
    <property type="match status" value="1"/>
</dbReference>
<dbReference type="SUPFAM" id="SSF54106">
    <property type="entry name" value="LysM domain"/>
    <property type="match status" value="1"/>
</dbReference>
<dbReference type="Proteomes" id="UP000823618">
    <property type="component" value="Unassembled WGS sequence"/>
</dbReference>
<evidence type="ECO:0000256" key="3">
    <source>
        <dbReference type="SAM" id="Phobius"/>
    </source>
</evidence>
<dbReference type="Pfam" id="PF01551">
    <property type="entry name" value="Peptidase_M23"/>
    <property type="match status" value="1"/>
</dbReference>
<keyword evidence="3" id="KW-0812">Transmembrane</keyword>
<dbReference type="InterPro" id="IPR050570">
    <property type="entry name" value="Cell_wall_metabolism_enzyme"/>
</dbReference>
<dbReference type="GO" id="GO:0004222">
    <property type="term" value="F:metalloendopeptidase activity"/>
    <property type="evidence" value="ECO:0007669"/>
    <property type="project" value="TreeGrafter"/>
</dbReference>
<sequence length="525" mass="58649">MKRFREFFCQKNGMPRQKEQEKIENEHFDKKVMSWKKTVGLGVGITAVTGILIAAGMAIHRSQIQEITIDGKVVGYTKSEEIAQQVFETAKEQVNHKNDNTIQWEVTMGLEKGKGKKVSSKEELQDAIEHRLEEVKDEQKQLSYIIKIDDYEVIVEDKEAVEEVLEKTQEKYTNASNVLVELVKQKNGKNFVPEMNVITKSARQQSLVSASREVNTKKEEQVKQGISKEDQLVEVSFVEDIVVEPIYVKQEERVTVKEAVEDITKEQEENIMYTVKVGDTISEIANENGMTVAEFLKLNKEITDKDSIMPGDEVTILVPEPELSVLVQKEETKKESYHEKTVYIDDDSMYEGKTKVIQKGKAGTKEVVSLVTYKNGQPYTSEVLKTTVVKKAVERIVARGTKVRPTFIKPISGGTLTSNFGQRWGRSHEGVDWACSVGTTIGASSAGTVTQAGWMNGYGYCVTISHANGMSTRYGHMSKISVSVGQSVSQGETIGYSGNTGRSTGPHLHFEIRVNGTAVNPLNYL</sequence>
<dbReference type="PANTHER" id="PTHR21666:SF270">
    <property type="entry name" value="MUREIN HYDROLASE ACTIVATOR ENVC"/>
    <property type="match status" value="1"/>
</dbReference>
<dbReference type="CDD" id="cd12797">
    <property type="entry name" value="M23_peptidase"/>
    <property type="match status" value="1"/>
</dbReference>
<name>A0A9D9N8E3_9FIRM</name>
<dbReference type="EMBL" id="JADIML010000255">
    <property type="protein sequence ID" value="MBO8464057.1"/>
    <property type="molecule type" value="Genomic_DNA"/>
</dbReference>
<feature type="transmembrane region" description="Helical" evidence="3">
    <location>
        <begin position="39"/>
        <end position="59"/>
    </location>
</feature>
<keyword evidence="3" id="KW-1133">Transmembrane helix</keyword>
<evidence type="ECO:0000259" key="4">
    <source>
        <dbReference type="PROSITE" id="PS51109"/>
    </source>
</evidence>
<dbReference type="CDD" id="cd00118">
    <property type="entry name" value="LysM"/>
    <property type="match status" value="1"/>
</dbReference>
<dbReference type="Gene3D" id="3.10.350.10">
    <property type="entry name" value="LysM domain"/>
    <property type="match status" value="1"/>
</dbReference>
<dbReference type="SUPFAM" id="SSF51261">
    <property type="entry name" value="Duplicated hybrid motif"/>
    <property type="match status" value="1"/>
</dbReference>
<dbReference type="Pfam" id="PF07501">
    <property type="entry name" value="G5"/>
    <property type="match status" value="1"/>
</dbReference>
<keyword evidence="1" id="KW-0732">Signal</keyword>
<dbReference type="InterPro" id="IPR018392">
    <property type="entry name" value="LysM"/>
</dbReference>
<keyword evidence="3" id="KW-0472">Membrane</keyword>
<feature type="domain" description="G5" evidence="4">
    <location>
        <begin position="323"/>
        <end position="403"/>
    </location>
</feature>
<dbReference type="PANTHER" id="PTHR21666">
    <property type="entry name" value="PEPTIDASE-RELATED"/>
    <property type="match status" value="1"/>
</dbReference>
<dbReference type="SMART" id="SM01208">
    <property type="entry name" value="G5"/>
    <property type="match status" value="1"/>
</dbReference>
<evidence type="ECO:0000313" key="6">
    <source>
        <dbReference type="EMBL" id="MBO8464057.1"/>
    </source>
</evidence>
<dbReference type="PROSITE" id="PS51109">
    <property type="entry name" value="G5"/>
    <property type="match status" value="1"/>
</dbReference>
<dbReference type="Gene3D" id="2.20.230.10">
    <property type="entry name" value="Resuscitation-promoting factor rpfb"/>
    <property type="match status" value="1"/>
</dbReference>
<dbReference type="InterPro" id="IPR016047">
    <property type="entry name" value="M23ase_b-sheet_dom"/>
</dbReference>
<reference evidence="6" key="2">
    <citation type="journal article" date="2021" name="PeerJ">
        <title>Extensive microbial diversity within the chicken gut microbiome revealed by metagenomics and culture.</title>
        <authorList>
            <person name="Gilroy R."/>
            <person name="Ravi A."/>
            <person name="Getino M."/>
            <person name="Pursley I."/>
            <person name="Horton D.L."/>
            <person name="Alikhan N.F."/>
            <person name="Baker D."/>
            <person name="Gharbi K."/>
            <person name="Hall N."/>
            <person name="Watson M."/>
            <person name="Adriaenssens E.M."/>
            <person name="Foster-Nyarko E."/>
            <person name="Jarju S."/>
            <person name="Secka A."/>
            <person name="Antonio M."/>
            <person name="Oren A."/>
            <person name="Chaudhuri R.R."/>
            <person name="La Ragione R."/>
            <person name="Hildebrand F."/>
            <person name="Pallen M.J."/>
        </authorList>
    </citation>
    <scope>NUCLEOTIDE SEQUENCE</scope>
    <source>
        <strain evidence="6">E3-2379</strain>
    </source>
</reference>